<accession>A0ABP6L2W8</accession>
<evidence type="ECO:0000313" key="2">
    <source>
        <dbReference type="EMBL" id="GAA3030993.1"/>
    </source>
</evidence>
<name>A0ABP6L2W8_9ACTN</name>
<comment type="caution">
    <text evidence="2">The sequence shown here is derived from an EMBL/GenBank/DDBJ whole genome shotgun (WGS) entry which is preliminary data.</text>
</comment>
<feature type="transmembrane region" description="Helical" evidence="1">
    <location>
        <begin position="23"/>
        <end position="44"/>
    </location>
</feature>
<keyword evidence="1" id="KW-1133">Transmembrane helix</keyword>
<organism evidence="2 3">
    <name type="scientific">Gordonia defluvii</name>
    <dbReference type="NCBI Taxonomy" id="283718"/>
    <lineage>
        <taxon>Bacteria</taxon>
        <taxon>Bacillati</taxon>
        <taxon>Actinomycetota</taxon>
        <taxon>Actinomycetes</taxon>
        <taxon>Mycobacteriales</taxon>
        <taxon>Gordoniaceae</taxon>
        <taxon>Gordonia</taxon>
    </lineage>
</organism>
<keyword evidence="1" id="KW-0812">Transmembrane</keyword>
<evidence type="ECO:0000313" key="3">
    <source>
        <dbReference type="Proteomes" id="UP001501035"/>
    </source>
</evidence>
<keyword evidence="1" id="KW-0472">Membrane</keyword>
<reference evidence="3" key="1">
    <citation type="journal article" date="2019" name="Int. J. Syst. Evol. Microbiol.">
        <title>The Global Catalogue of Microorganisms (GCM) 10K type strain sequencing project: providing services to taxonomists for standard genome sequencing and annotation.</title>
        <authorList>
            <consortium name="The Broad Institute Genomics Platform"/>
            <consortium name="The Broad Institute Genome Sequencing Center for Infectious Disease"/>
            <person name="Wu L."/>
            <person name="Ma J."/>
        </authorList>
    </citation>
    <scope>NUCLEOTIDE SEQUENCE [LARGE SCALE GENOMIC DNA]</scope>
    <source>
        <strain evidence="3">JCM 14234</strain>
    </source>
</reference>
<keyword evidence="3" id="KW-1185">Reference proteome</keyword>
<dbReference type="Proteomes" id="UP001501035">
    <property type="component" value="Unassembled WGS sequence"/>
</dbReference>
<dbReference type="EMBL" id="BAAAVS010000018">
    <property type="protein sequence ID" value="GAA3030993.1"/>
    <property type="molecule type" value="Genomic_DNA"/>
</dbReference>
<gene>
    <name evidence="2" type="ORF">GCM10010528_10350</name>
</gene>
<dbReference type="PROSITE" id="PS51257">
    <property type="entry name" value="PROKAR_LIPOPROTEIN"/>
    <property type="match status" value="1"/>
</dbReference>
<feature type="transmembrane region" description="Helical" evidence="1">
    <location>
        <begin position="56"/>
        <end position="73"/>
    </location>
</feature>
<evidence type="ECO:0008006" key="4">
    <source>
        <dbReference type="Google" id="ProtNLM"/>
    </source>
</evidence>
<sequence>MTRAAGTVEGMSQSQQPRRHRPALIVLTLVAAAACLGLAYWQWIRFESAAGSFQNLGYALQWPAFAIAVVYAYRRFVVLESDPAEQAKLIAKSHGADSEIRADLLPDRPTLPSADAVRDDLADATADGDLAGYNAYLKKLNESSAPERNPT</sequence>
<protein>
    <recommendedName>
        <fullName evidence="4">Transcriptional regulator</fullName>
    </recommendedName>
</protein>
<proteinExistence type="predicted"/>
<evidence type="ECO:0000256" key="1">
    <source>
        <dbReference type="SAM" id="Phobius"/>
    </source>
</evidence>